<gene>
    <name evidence="1" type="ORF">H8E41_07990</name>
</gene>
<sequence>MSSQQKKLKKEISRLWKDITKKMQSDILPDQQDCQNLLKKFEEYTVYADKKWFDRWQNCTKEIAVCLKAAQKSNFDLARQSMDIIQKDKKQCHEQFKK</sequence>
<evidence type="ECO:0000313" key="1">
    <source>
        <dbReference type="EMBL" id="MBC8317834.1"/>
    </source>
</evidence>
<proteinExistence type="predicted"/>
<dbReference type="Proteomes" id="UP000614424">
    <property type="component" value="Unassembled WGS sequence"/>
</dbReference>
<dbReference type="EMBL" id="JACNJZ010000109">
    <property type="protein sequence ID" value="MBC8317834.1"/>
    <property type="molecule type" value="Genomic_DNA"/>
</dbReference>
<reference evidence="1 2" key="1">
    <citation type="submission" date="2020-08" db="EMBL/GenBank/DDBJ databases">
        <title>Bridging the membrane lipid divide: bacteria of the FCB group superphylum have the potential to synthesize archaeal ether lipids.</title>
        <authorList>
            <person name="Villanueva L."/>
            <person name="Von Meijenfeldt F.A.B."/>
            <person name="Westbye A.B."/>
            <person name="Yadav S."/>
            <person name="Hopmans E.C."/>
            <person name="Dutilh B.E."/>
            <person name="Sinninghe Damste J.S."/>
        </authorList>
    </citation>
    <scope>NUCLEOTIDE SEQUENCE [LARGE SCALE GENOMIC DNA]</scope>
    <source>
        <strain evidence="1">NIOZ-UU47</strain>
    </source>
</reference>
<evidence type="ECO:0000313" key="2">
    <source>
        <dbReference type="Proteomes" id="UP000614424"/>
    </source>
</evidence>
<name>A0A8J6NDA4_9BACT</name>
<organism evidence="1 2">
    <name type="scientific">Candidatus Desulfobia pelagia</name>
    <dbReference type="NCBI Taxonomy" id="2841692"/>
    <lineage>
        <taxon>Bacteria</taxon>
        <taxon>Pseudomonadati</taxon>
        <taxon>Thermodesulfobacteriota</taxon>
        <taxon>Desulfobulbia</taxon>
        <taxon>Desulfobulbales</taxon>
        <taxon>Desulfobulbaceae</taxon>
        <taxon>Candidatus Desulfobia</taxon>
    </lineage>
</organism>
<dbReference type="AlphaFoldDB" id="A0A8J6NDA4"/>
<comment type="caution">
    <text evidence="1">The sequence shown here is derived from an EMBL/GenBank/DDBJ whole genome shotgun (WGS) entry which is preliminary data.</text>
</comment>
<accession>A0A8J6NDA4</accession>
<protein>
    <submittedName>
        <fullName evidence="1">Uncharacterized protein</fullName>
    </submittedName>
</protein>